<dbReference type="EMBL" id="CP043661">
    <property type="protein sequence ID" value="QNE18599.1"/>
    <property type="molecule type" value="Genomic_DNA"/>
</dbReference>
<evidence type="ECO:0000313" key="2">
    <source>
        <dbReference type="EMBL" id="QNE18599.1"/>
    </source>
</evidence>
<sequence length="253" mass="28809">MEITDRSDLGSDLFAPTTQQAGLPYWGYELITHVQAGDIVLHWHKSLIGEPAIVGWSIATGVYEDTNISWQARGTVGRIRGTLDARPAWRMPLENYTPFIEPITVEDVRAHDMALRDVQADLESRYLGTLYFAFGFSDKRSLRAQQTYFVKMPREVLDELVSWRSWISSRHQARRRAELEERPNVQVPATWQMPLFAAPLNGVPSSWRLTGMRRALSARSGCGLPCLSPPRSRGADHRRRQHPTSSWGLPDRQ</sequence>
<accession>A0A7G6WX84</accession>
<dbReference type="Proteomes" id="UP000515563">
    <property type="component" value="Chromosome"/>
</dbReference>
<evidence type="ECO:0000256" key="1">
    <source>
        <dbReference type="SAM" id="MobiDB-lite"/>
    </source>
</evidence>
<keyword evidence="3" id="KW-1185">Reference proteome</keyword>
<name>A0A7G6WX84_9ACTN</name>
<evidence type="ECO:0000313" key="3">
    <source>
        <dbReference type="Proteomes" id="UP000515563"/>
    </source>
</evidence>
<feature type="region of interest" description="Disordered" evidence="1">
    <location>
        <begin position="227"/>
        <end position="253"/>
    </location>
</feature>
<gene>
    <name evidence="2" type="ORF">F1D05_12635</name>
</gene>
<reference evidence="2 3" key="2">
    <citation type="journal article" date="2020" name="Microbiol. Resour. Announc.">
        <title>Antarctic desert soil bacteria exhibit high novel natural product potential, evaluated through long-read genome sequencing and comparative genomics.</title>
        <authorList>
            <person name="Benaud N."/>
            <person name="Edwards R.J."/>
            <person name="Amos T.G."/>
            <person name="D'Agostino P.M."/>
            <person name="Gutierrez-Chavez C."/>
            <person name="Montgomery K."/>
            <person name="Nicetic I."/>
            <person name="Ferrari B.C."/>
        </authorList>
    </citation>
    <scope>NUCLEOTIDE SEQUENCE [LARGE SCALE GENOMIC DNA]</scope>
    <source>
        <strain evidence="2 3">SPB151</strain>
    </source>
</reference>
<protein>
    <submittedName>
        <fullName evidence="2">Uncharacterized protein</fullName>
    </submittedName>
</protein>
<reference evidence="3" key="1">
    <citation type="submission" date="2019-09" db="EMBL/GenBank/DDBJ databases">
        <title>Antimicrobial potential of Antarctic Bacteria.</title>
        <authorList>
            <person name="Benaud N."/>
            <person name="Edwards R.J."/>
            <person name="Ferrari B.C."/>
        </authorList>
    </citation>
    <scope>NUCLEOTIDE SEQUENCE [LARGE SCALE GENOMIC DNA]</scope>
    <source>
        <strain evidence="3">SPB151</strain>
    </source>
</reference>
<dbReference type="KEGG" id="kqi:F1D05_12635"/>
<dbReference type="AlphaFoldDB" id="A0A7G6WX84"/>
<dbReference type="RefSeq" id="WP_185447871.1">
    <property type="nucleotide sequence ID" value="NZ_CP043661.1"/>
</dbReference>
<organism evidence="2 3">
    <name type="scientific">Kribbella qitaiheensis</name>
    <dbReference type="NCBI Taxonomy" id="1544730"/>
    <lineage>
        <taxon>Bacteria</taxon>
        <taxon>Bacillati</taxon>
        <taxon>Actinomycetota</taxon>
        <taxon>Actinomycetes</taxon>
        <taxon>Propionibacteriales</taxon>
        <taxon>Kribbellaceae</taxon>
        <taxon>Kribbella</taxon>
    </lineage>
</organism>
<proteinExistence type="predicted"/>